<keyword evidence="5 13" id="KW-0812">Transmembrane</keyword>
<keyword evidence="8 13" id="KW-0406">Ion transport</keyword>
<name>A0AAF3EKN0_9BILA</name>
<dbReference type="InterPro" id="IPR001873">
    <property type="entry name" value="ENaC"/>
</dbReference>
<dbReference type="AlphaFoldDB" id="A0AAF3EKN0"/>
<evidence type="ECO:0000256" key="9">
    <source>
        <dbReference type="ARBA" id="ARBA00023136"/>
    </source>
</evidence>
<reference evidence="15" key="1">
    <citation type="submission" date="2024-02" db="UniProtKB">
        <authorList>
            <consortium name="WormBaseParasite"/>
        </authorList>
    </citation>
    <scope>IDENTIFICATION</scope>
</reference>
<keyword evidence="7" id="KW-0915">Sodium</keyword>
<evidence type="ECO:0000256" key="1">
    <source>
        <dbReference type="ARBA" id="ARBA00004141"/>
    </source>
</evidence>
<dbReference type="PANTHER" id="PTHR11690">
    <property type="entry name" value="AMILORIDE-SENSITIVE SODIUM CHANNEL-RELATED"/>
    <property type="match status" value="1"/>
</dbReference>
<comment type="similarity">
    <text evidence="2 13">Belongs to the amiloride-sensitive sodium channel (TC 1.A.6) family.</text>
</comment>
<evidence type="ECO:0000256" key="11">
    <source>
        <dbReference type="ARBA" id="ARBA00023201"/>
    </source>
</evidence>
<evidence type="ECO:0000256" key="7">
    <source>
        <dbReference type="ARBA" id="ARBA00023053"/>
    </source>
</evidence>
<keyword evidence="4 13" id="KW-0894">Sodium channel</keyword>
<evidence type="ECO:0000256" key="4">
    <source>
        <dbReference type="ARBA" id="ARBA00022461"/>
    </source>
</evidence>
<keyword evidence="3 13" id="KW-0813">Transport</keyword>
<evidence type="ECO:0000313" key="14">
    <source>
        <dbReference type="Proteomes" id="UP000887575"/>
    </source>
</evidence>
<dbReference type="Pfam" id="PF00858">
    <property type="entry name" value="ASC"/>
    <property type="match status" value="1"/>
</dbReference>
<evidence type="ECO:0000256" key="6">
    <source>
        <dbReference type="ARBA" id="ARBA00022989"/>
    </source>
</evidence>
<evidence type="ECO:0000256" key="12">
    <source>
        <dbReference type="ARBA" id="ARBA00023303"/>
    </source>
</evidence>
<evidence type="ECO:0000256" key="13">
    <source>
        <dbReference type="RuleBase" id="RU000679"/>
    </source>
</evidence>
<comment type="subcellular location">
    <subcellularLocation>
        <location evidence="1">Membrane</location>
        <topology evidence="1">Multi-pass membrane protein</topology>
    </subcellularLocation>
</comment>
<keyword evidence="9" id="KW-0472">Membrane</keyword>
<protein>
    <submittedName>
        <fullName evidence="15">Uncharacterized protein</fullName>
    </submittedName>
</protein>
<keyword evidence="14" id="KW-1185">Reference proteome</keyword>
<dbReference type="WBParaSite" id="MBELARI_LOCUS14580">
    <property type="protein sequence ID" value="MBELARI_LOCUS14580"/>
    <property type="gene ID" value="MBELARI_LOCUS14580"/>
</dbReference>
<dbReference type="Gene3D" id="2.60.470.10">
    <property type="entry name" value="Acid-sensing ion channels like domains"/>
    <property type="match status" value="1"/>
</dbReference>
<keyword evidence="12 13" id="KW-0407">Ion channel</keyword>
<sequence>MHHVLSTIAHVKRALSETIVRRLLTDLLSNPTNIKDMVPFILGLETEEQRMSMSWDYSDMFSWASYEEKTLQLERDLYKWNDVTLGNCFTFNHRNNTDAQYLGRMTGIMGGFLASLKINSNEYCPWVDTMGIQVFVHPAEEDIFSESVSTMCQPGGQTDIYPFMTAYTRLGGQYGTCIKEASQVKQYFYTGAYATDGCLQSCYQQACENICGCMDPRYPMSQTASACGLTQRNCVDEVTTNLGDPTRSEFPS</sequence>
<evidence type="ECO:0000256" key="10">
    <source>
        <dbReference type="ARBA" id="ARBA00023180"/>
    </source>
</evidence>
<accession>A0AAF3EKN0</accession>
<dbReference type="GO" id="GO:0005886">
    <property type="term" value="C:plasma membrane"/>
    <property type="evidence" value="ECO:0007669"/>
    <property type="project" value="TreeGrafter"/>
</dbReference>
<evidence type="ECO:0000256" key="3">
    <source>
        <dbReference type="ARBA" id="ARBA00022448"/>
    </source>
</evidence>
<keyword evidence="11 13" id="KW-0739">Sodium transport</keyword>
<dbReference type="PRINTS" id="PR01078">
    <property type="entry name" value="AMINACHANNEL"/>
</dbReference>
<dbReference type="GO" id="GO:0015280">
    <property type="term" value="F:ligand-gated sodium channel activity"/>
    <property type="evidence" value="ECO:0007669"/>
    <property type="project" value="TreeGrafter"/>
</dbReference>
<evidence type="ECO:0000256" key="5">
    <source>
        <dbReference type="ARBA" id="ARBA00022692"/>
    </source>
</evidence>
<keyword evidence="6" id="KW-1133">Transmembrane helix</keyword>
<proteinExistence type="inferred from homology"/>
<keyword evidence="10" id="KW-0325">Glycoprotein</keyword>
<dbReference type="PANTHER" id="PTHR11690:SF177">
    <property type="entry name" value="EGF-LIKE DOMAIN-CONTAINING PROTEIN"/>
    <property type="match status" value="1"/>
</dbReference>
<evidence type="ECO:0000313" key="15">
    <source>
        <dbReference type="WBParaSite" id="MBELARI_LOCUS14580"/>
    </source>
</evidence>
<dbReference type="Proteomes" id="UP000887575">
    <property type="component" value="Unassembled WGS sequence"/>
</dbReference>
<evidence type="ECO:0000256" key="8">
    <source>
        <dbReference type="ARBA" id="ARBA00023065"/>
    </source>
</evidence>
<organism evidence="14 15">
    <name type="scientific">Mesorhabditis belari</name>
    <dbReference type="NCBI Taxonomy" id="2138241"/>
    <lineage>
        <taxon>Eukaryota</taxon>
        <taxon>Metazoa</taxon>
        <taxon>Ecdysozoa</taxon>
        <taxon>Nematoda</taxon>
        <taxon>Chromadorea</taxon>
        <taxon>Rhabditida</taxon>
        <taxon>Rhabditina</taxon>
        <taxon>Rhabditomorpha</taxon>
        <taxon>Rhabditoidea</taxon>
        <taxon>Rhabditidae</taxon>
        <taxon>Mesorhabditinae</taxon>
        <taxon>Mesorhabditis</taxon>
    </lineage>
</organism>
<evidence type="ECO:0000256" key="2">
    <source>
        <dbReference type="ARBA" id="ARBA00007193"/>
    </source>
</evidence>